<feature type="chain" id="PRO_5003403834" evidence="2">
    <location>
        <begin position="40"/>
        <end position="88"/>
    </location>
</feature>
<keyword evidence="2" id="KW-0732">Signal</keyword>
<protein>
    <submittedName>
        <fullName evidence="3">Uncharacterized protein</fullName>
    </submittedName>
</protein>
<keyword evidence="4" id="KW-1185">Reference proteome</keyword>
<reference evidence="4" key="1">
    <citation type="submission" date="2011-07" db="EMBL/GenBank/DDBJ databases">
        <authorList>
            <consortium name="Caenorhabditis brenneri Sequencing and Analysis Consortium"/>
            <person name="Wilson R.K."/>
        </authorList>
    </citation>
    <scope>NUCLEOTIDE SEQUENCE [LARGE SCALE GENOMIC DNA]</scope>
    <source>
        <strain evidence="4">PB2801</strain>
    </source>
</reference>
<dbReference type="AlphaFoldDB" id="G0MDJ7"/>
<proteinExistence type="predicted"/>
<sequence length="88" mass="9772">MPLEQRMELMDGLFQRTWLHILPSLLHLILLPLIVLCSGKKSDSVAPTQETGETASPNTVGNVSRSKMTQEAEPKAGKTKQPVFKNEE</sequence>
<evidence type="ECO:0000313" key="3">
    <source>
        <dbReference type="EMBL" id="EGT49432.1"/>
    </source>
</evidence>
<accession>G0MDJ7</accession>
<gene>
    <name evidence="3" type="ORF">CAEBREN_10977</name>
</gene>
<organism evidence="4">
    <name type="scientific">Caenorhabditis brenneri</name>
    <name type="common">Nematode worm</name>
    <dbReference type="NCBI Taxonomy" id="135651"/>
    <lineage>
        <taxon>Eukaryota</taxon>
        <taxon>Metazoa</taxon>
        <taxon>Ecdysozoa</taxon>
        <taxon>Nematoda</taxon>
        <taxon>Chromadorea</taxon>
        <taxon>Rhabditida</taxon>
        <taxon>Rhabditina</taxon>
        <taxon>Rhabditomorpha</taxon>
        <taxon>Rhabditoidea</taxon>
        <taxon>Rhabditidae</taxon>
        <taxon>Peloderinae</taxon>
        <taxon>Caenorhabditis</taxon>
    </lineage>
</organism>
<evidence type="ECO:0000256" key="1">
    <source>
        <dbReference type="SAM" id="MobiDB-lite"/>
    </source>
</evidence>
<dbReference type="Proteomes" id="UP000008068">
    <property type="component" value="Unassembled WGS sequence"/>
</dbReference>
<feature type="compositionally biased region" description="Polar residues" evidence="1">
    <location>
        <begin position="45"/>
        <end position="67"/>
    </location>
</feature>
<dbReference type="EMBL" id="GL379790">
    <property type="protein sequence ID" value="EGT49432.1"/>
    <property type="molecule type" value="Genomic_DNA"/>
</dbReference>
<evidence type="ECO:0000313" key="4">
    <source>
        <dbReference type="Proteomes" id="UP000008068"/>
    </source>
</evidence>
<dbReference type="HOGENOM" id="CLU_2471057_0_0_1"/>
<dbReference type="InParanoid" id="G0MDJ7"/>
<feature type="region of interest" description="Disordered" evidence="1">
    <location>
        <begin position="42"/>
        <end position="88"/>
    </location>
</feature>
<feature type="signal peptide" evidence="2">
    <location>
        <begin position="1"/>
        <end position="39"/>
    </location>
</feature>
<name>G0MDJ7_CAEBE</name>
<evidence type="ECO:0000256" key="2">
    <source>
        <dbReference type="SAM" id="SignalP"/>
    </source>
</evidence>